<dbReference type="PANTHER" id="PTHR30341:SF0">
    <property type="entry name" value="NA(+)_H(+) ANTIPORTER NHAA"/>
    <property type="match status" value="1"/>
</dbReference>
<evidence type="ECO:0000256" key="4">
    <source>
        <dbReference type="ARBA" id="ARBA00022989"/>
    </source>
</evidence>
<feature type="transmembrane region" description="Helical" evidence="6">
    <location>
        <begin position="349"/>
        <end position="373"/>
    </location>
</feature>
<feature type="transmembrane region" description="Helical" evidence="6">
    <location>
        <begin position="175"/>
        <end position="198"/>
    </location>
</feature>
<accession>A0ABS9Z202</accession>
<evidence type="ECO:0000256" key="2">
    <source>
        <dbReference type="ARBA" id="ARBA00022475"/>
    </source>
</evidence>
<name>A0ABS9Z202_9HYPH</name>
<keyword evidence="3 6" id="KW-0812">Transmembrane</keyword>
<dbReference type="HAMAP" id="MF_01844">
    <property type="entry name" value="NhaA"/>
    <property type="match status" value="1"/>
</dbReference>
<comment type="subcellular location">
    <subcellularLocation>
        <location evidence="1">Cell inner membrane</location>
        <topology evidence="1">Multi-pass membrane protein</topology>
    </subcellularLocation>
    <subcellularLocation>
        <location evidence="6">Cell membrane</location>
        <topology evidence="6">Multi-pass membrane protein</topology>
    </subcellularLocation>
</comment>
<comment type="catalytic activity">
    <reaction evidence="6">
        <text>Na(+)(in) + 2 H(+)(out) = Na(+)(out) + 2 H(+)(in)</text>
        <dbReference type="Rhea" id="RHEA:29251"/>
        <dbReference type="ChEBI" id="CHEBI:15378"/>
        <dbReference type="ChEBI" id="CHEBI:29101"/>
    </reaction>
</comment>
<dbReference type="InterPro" id="IPR023171">
    <property type="entry name" value="Na/H_antiporter_dom_sf"/>
</dbReference>
<feature type="transmembrane region" description="Helical" evidence="6">
    <location>
        <begin position="423"/>
        <end position="441"/>
    </location>
</feature>
<dbReference type="Gene3D" id="1.20.1530.10">
    <property type="entry name" value="Na+/H+ antiporter like domain"/>
    <property type="match status" value="1"/>
</dbReference>
<proteinExistence type="inferred from homology"/>
<evidence type="ECO:0000256" key="5">
    <source>
        <dbReference type="ARBA" id="ARBA00023136"/>
    </source>
</evidence>
<keyword evidence="6" id="KW-0050">Antiport</keyword>
<dbReference type="Proteomes" id="UP001139104">
    <property type="component" value="Unassembled WGS sequence"/>
</dbReference>
<comment type="function">
    <text evidence="6">Na(+)/H(+) antiporter that extrudes sodium in exchange for external protons.</text>
</comment>
<sequence length="446" mass="46919">MNDTDDGAAPEFPKERIQVIAPPLQRFIHTETAGGLALLLAAITALALANSAFGPSFDSIWRTTIGLNVEDVAWAHSLRHWINDGLMTIFFFVVGLEIKREMVGAELRELKVATLPIAAAIGGMAVPAAIYLALSSFVLEANPQSPSGWGVVMATDIAFAVGCMALLGRRVPVRLRVFILALAIVDDIGAVVVIAAGYSQSLNLIPIAAALGGILLTTLMRWLGIRAIGAYWFVGVLTWAALHQSGVHPALAGVVIGLMTPARPWIENGRLDHFLKWALGVAPEALEPEFAQKPKPVRKKLARAATESLSPLQRLEDTLHPWSAFLVLPLFALANAGVAVSIGALSEPIAIAIVGGLALGKPIGIIASSWLAVKSGLARKPDDVTWPMVAAAGMLAGIGFTMSLFIANLAFDAEALQSAKVGVLAASLISGSLGLALLWMVTAKRA</sequence>
<keyword evidence="6" id="KW-0915">Sodium</keyword>
<evidence type="ECO:0000256" key="6">
    <source>
        <dbReference type="HAMAP-Rule" id="MF_01844"/>
    </source>
</evidence>
<evidence type="ECO:0000313" key="8">
    <source>
        <dbReference type="Proteomes" id="UP001139104"/>
    </source>
</evidence>
<gene>
    <name evidence="6 7" type="primary">nhaA</name>
    <name evidence="7" type="ORF">K2U94_00225</name>
</gene>
<keyword evidence="6" id="KW-0406">Ion transport</keyword>
<feature type="transmembrane region" description="Helical" evidence="6">
    <location>
        <begin position="110"/>
        <end position="134"/>
    </location>
</feature>
<dbReference type="PANTHER" id="PTHR30341">
    <property type="entry name" value="SODIUM ION/PROTON ANTIPORTER NHAA-RELATED"/>
    <property type="match status" value="1"/>
</dbReference>
<feature type="transmembrane region" description="Helical" evidence="6">
    <location>
        <begin position="33"/>
        <end position="53"/>
    </location>
</feature>
<dbReference type="NCBIfam" id="TIGR00773">
    <property type="entry name" value="NhaA"/>
    <property type="match status" value="1"/>
</dbReference>
<keyword evidence="4 6" id="KW-1133">Transmembrane helix</keyword>
<evidence type="ECO:0000256" key="3">
    <source>
        <dbReference type="ARBA" id="ARBA00022692"/>
    </source>
</evidence>
<evidence type="ECO:0000256" key="1">
    <source>
        <dbReference type="ARBA" id="ARBA00004429"/>
    </source>
</evidence>
<dbReference type="RefSeq" id="WP_243065293.1">
    <property type="nucleotide sequence ID" value="NZ_JAIVFK010000008.1"/>
</dbReference>
<feature type="transmembrane region" description="Helical" evidence="6">
    <location>
        <begin position="385"/>
        <end position="411"/>
    </location>
</feature>
<organism evidence="7 8">
    <name type="scientific">Candidatus Rhodoblastus alkanivorans</name>
    <dbReference type="NCBI Taxonomy" id="2954117"/>
    <lineage>
        <taxon>Bacteria</taxon>
        <taxon>Pseudomonadati</taxon>
        <taxon>Pseudomonadota</taxon>
        <taxon>Alphaproteobacteria</taxon>
        <taxon>Hyphomicrobiales</taxon>
        <taxon>Rhodoblastaceae</taxon>
        <taxon>Rhodoblastus</taxon>
    </lineage>
</organism>
<dbReference type="EMBL" id="JAIVFP010000001">
    <property type="protein sequence ID" value="MCI4681212.1"/>
    <property type="molecule type" value="Genomic_DNA"/>
</dbReference>
<feature type="transmembrane region" description="Helical" evidence="6">
    <location>
        <begin position="146"/>
        <end position="168"/>
    </location>
</feature>
<keyword evidence="6" id="KW-0739">Sodium transport</keyword>
<evidence type="ECO:0000313" key="7">
    <source>
        <dbReference type="EMBL" id="MCI4681212.1"/>
    </source>
</evidence>
<comment type="similarity">
    <text evidence="6">Belongs to the NhaA Na(+)/H(+) (TC 2.A.33) antiporter family.</text>
</comment>
<dbReference type="Pfam" id="PF06965">
    <property type="entry name" value="Na_H_antiport_1"/>
    <property type="match status" value="1"/>
</dbReference>
<keyword evidence="5 6" id="KW-0472">Membrane</keyword>
<keyword evidence="6" id="KW-0813">Transport</keyword>
<feature type="transmembrane region" description="Helical" evidence="6">
    <location>
        <begin position="204"/>
        <end position="223"/>
    </location>
</feature>
<keyword evidence="2 6" id="KW-1003">Cell membrane</keyword>
<protein>
    <recommendedName>
        <fullName evidence="6">Na(+)/H(+) antiporter NhaA</fullName>
    </recommendedName>
    <alternativeName>
        <fullName evidence="6">Sodium/proton antiporter NhaA</fullName>
    </alternativeName>
</protein>
<reference evidence="7" key="1">
    <citation type="journal article" date="2022" name="ISME J.">
        <title>Identification of active gaseous-alkane degraders at natural gas seeps.</title>
        <authorList>
            <person name="Farhan Ul Haque M."/>
            <person name="Hernandez M."/>
            <person name="Crombie A.T."/>
            <person name="Murrell J.C."/>
        </authorList>
    </citation>
    <scope>NUCLEOTIDE SEQUENCE</scope>
    <source>
        <strain evidence="7">PC2</strain>
    </source>
</reference>
<comment type="caution">
    <text evidence="7">The sequence shown here is derived from an EMBL/GenBank/DDBJ whole genome shotgun (WGS) entry which is preliminary data.</text>
</comment>
<keyword evidence="8" id="KW-1185">Reference proteome</keyword>
<dbReference type="InterPro" id="IPR004670">
    <property type="entry name" value="NhaA"/>
</dbReference>
<feature type="transmembrane region" description="Helical" evidence="6">
    <location>
        <begin position="322"/>
        <end position="343"/>
    </location>
</feature>